<accession>A0A7W8XUS5</accession>
<sequence>MTYIPSQTFPDAARQAEIWVAELAEQLHCERRQAYEILRLVLHAVRDCISLQESVDFANHLPMLLRGLFYENWHPTEAKPAQTRADLSAEVSRRLKHIEFDAKKVMEEFFTLLEHRLNSNGFAKLDRVLRGGVAVTCIEVLSESGIVGERRSEKPTDTDIGRIGTNPPPSRDTGT</sequence>
<evidence type="ECO:0000313" key="2">
    <source>
        <dbReference type="EMBL" id="MBB5575937.1"/>
    </source>
</evidence>
<reference evidence="2 3" key="1">
    <citation type="submission" date="2020-08" db="EMBL/GenBank/DDBJ databases">
        <title>Genomic Encyclopedia of Type Strains, Phase IV (KMG-V): Genome sequencing to study the core and pangenomes of soil and plant-associated prokaryotes.</title>
        <authorList>
            <person name="Whitman W."/>
        </authorList>
    </citation>
    <scope>NUCLEOTIDE SEQUENCE [LARGE SCALE GENOMIC DNA]</scope>
    <source>
        <strain evidence="2 3">SEMIA 4064</strain>
    </source>
</reference>
<dbReference type="AlphaFoldDB" id="A0A7W8XUS5"/>
<comment type="caution">
    <text evidence="2">The sequence shown here is derived from an EMBL/GenBank/DDBJ whole genome shotgun (WGS) entry which is preliminary data.</text>
</comment>
<protein>
    <submittedName>
        <fullName evidence="2">Uncharacterized protein (DUF2267 family)</fullName>
    </submittedName>
</protein>
<dbReference type="Pfam" id="PF10025">
    <property type="entry name" value="DUF2267"/>
    <property type="match status" value="1"/>
</dbReference>
<proteinExistence type="predicted"/>
<dbReference type="EMBL" id="JACHBI010000010">
    <property type="protein sequence ID" value="MBB5575937.1"/>
    <property type="molecule type" value="Genomic_DNA"/>
</dbReference>
<dbReference type="RefSeq" id="WP_183939414.1">
    <property type="nucleotide sequence ID" value="NZ_JACHBI010000010.1"/>
</dbReference>
<evidence type="ECO:0000313" key="3">
    <source>
        <dbReference type="Proteomes" id="UP000549882"/>
    </source>
</evidence>
<keyword evidence="3" id="KW-1185">Reference proteome</keyword>
<dbReference type="Gene3D" id="1.10.490.110">
    <property type="entry name" value="Uncharacterized conserved protein DUF2267"/>
    <property type="match status" value="1"/>
</dbReference>
<dbReference type="InterPro" id="IPR018727">
    <property type="entry name" value="DUF2267"/>
</dbReference>
<organism evidence="2 3">
    <name type="scientific">Rhizobium paranaense</name>
    <dbReference type="NCBI Taxonomy" id="1650438"/>
    <lineage>
        <taxon>Bacteria</taxon>
        <taxon>Pseudomonadati</taxon>
        <taxon>Pseudomonadota</taxon>
        <taxon>Alphaproteobacteria</taxon>
        <taxon>Hyphomicrobiales</taxon>
        <taxon>Rhizobiaceae</taxon>
        <taxon>Rhizobium/Agrobacterium group</taxon>
        <taxon>Rhizobium</taxon>
    </lineage>
</organism>
<dbReference type="Proteomes" id="UP000549882">
    <property type="component" value="Unassembled WGS sequence"/>
</dbReference>
<gene>
    <name evidence="2" type="ORF">GGD50_004572</name>
</gene>
<feature type="compositionally biased region" description="Pro residues" evidence="1">
    <location>
        <begin position="166"/>
        <end position="175"/>
    </location>
</feature>
<feature type="region of interest" description="Disordered" evidence="1">
    <location>
        <begin position="149"/>
        <end position="175"/>
    </location>
</feature>
<evidence type="ECO:0000256" key="1">
    <source>
        <dbReference type="SAM" id="MobiDB-lite"/>
    </source>
</evidence>
<dbReference type="InterPro" id="IPR038282">
    <property type="entry name" value="DUF2267_sf"/>
</dbReference>
<feature type="compositionally biased region" description="Basic and acidic residues" evidence="1">
    <location>
        <begin position="149"/>
        <end position="160"/>
    </location>
</feature>
<name>A0A7W8XUS5_9HYPH</name>